<feature type="transmembrane region" description="Helical" evidence="6">
    <location>
        <begin position="665"/>
        <end position="687"/>
    </location>
</feature>
<feature type="transmembrane region" description="Helical" evidence="6">
    <location>
        <begin position="767"/>
        <end position="791"/>
    </location>
</feature>
<feature type="domain" description="Ion transport" evidence="7">
    <location>
        <begin position="544"/>
        <end position="791"/>
    </location>
</feature>
<evidence type="ECO:0000313" key="8">
    <source>
        <dbReference type="EMBL" id="CAH2052639.1"/>
    </source>
</evidence>
<protein>
    <recommendedName>
        <fullName evidence="7">Ion transport domain-containing protein</fullName>
    </recommendedName>
</protein>
<dbReference type="SUPFAM" id="SSF81324">
    <property type="entry name" value="Voltage-gated potassium channels"/>
    <property type="match status" value="2"/>
</dbReference>
<evidence type="ECO:0000256" key="6">
    <source>
        <dbReference type="SAM" id="Phobius"/>
    </source>
</evidence>
<feature type="region of interest" description="Disordered" evidence="5">
    <location>
        <begin position="872"/>
        <end position="914"/>
    </location>
</feature>
<sequence>MLRRFNKLLSSMKSAVRGRVYSTFADFIDTRTGTDGAGDAGTMDMGSRSSLHTGLQMSEDEHWEMNYHEAAIYLEEGLNNEKFDSHPSSPEELPAYLRVHNPWYHGLDLLASLVLILLAFTEDPAVPAFELPVWAHGTIELLALTVIGVELHLKLKWIGWSTILKHKRTMIKGLTLLIMVLEAVVVLCRQSSHFRVTRALRPIFLVDTRHCGGVRRFIRQILQSLPPILDMLGLLMFFVATYSLLGFYLFSEHIDNGHFKTISDSFVSMFVLLTTANFPDVMMPSYAKSKWYALFFILYIITVLYVLMNLMLAVVYETFTRIEREKCRALLLHRRVAARRAFRLLVSRRAPRAVRLRHFAGLIRHYAPHYSGLDVYLMFNQDPTDSTVRSSKSTILVRDLTGYVARRRAGRIPDVQDPADSTVRSSKSTILVRDLTGYVARRRAGRIPDVQDPADSTVRSSKSTILVRDLTGYVARRRAGRGLDVYLMFKQLNQSGSGGLSRSEFANVYEVFALRWAPQSGRAPWYAASALEPAGRAAAAAVRWPYFEYLVYALIIGNGVSMVLRVCEAAGDLQDSARLLCASWDTWLFLTLFLLEAALRMMASGLSAYLESGWNVFDLSVTLLALMGAVLLSIAPKLFIVVMFRPLRLMRLYKLKKRYRDVFGTLVLLSPLMSSAGCVMLVMYYFFAIVGMELFAGYDLKNCCVNTTVEDFYKYSENSSTALGYYYLNNFENILTSGVSLFELTVVNNWFILMNAYATVAGQFSRLYFMVFYLFTMVVLTIVVASVLEAFRFRIQYKRSTTKRDEEKLLHEEVHTSWEEAQRLGVSGDLADELRPFLPPGVDVTFIGSRPRTKEVLQRRMYQTDIQKWLAEEDESEDLQPSTTATSSEDPLAPPLIQQPDAEPNHQIRTGYQL</sequence>
<feature type="transmembrane region" description="Helical" evidence="6">
    <location>
        <begin position="291"/>
        <end position="316"/>
    </location>
</feature>
<dbReference type="PANTHER" id="PTHR46474:SF1">
    <property type="entry name" value="TWO PORE CHANNEL PROTEIN 1"/>
    <property type="match status" value="1"/>
</dbReference>
<accession>A0ABN8IDD9</accession>
<gene>
    <name evidence="8" type="ORF">IPOD504_LOCUS8313</name>
</gene>
<evidence type="ECO:0000313" key="9">
    <source>
        <dbReference type="Proteomes" id="UP000837857"/>
    </source>
</evidence>
<organism evidence="8 9">
    <name type="scientific">Iphiclides podalirius</name>
    <name type="common">scarce swallowtail</name>
    <dbReference type="NCBI Taxonomy" id="110791"/>
    <lineage>
        <taxon>Eukaryota</taxon>
        <taxon>Metazoa</taxon>
        <taxon>Ecdysozoa</taxon>
        <taxon>Arthropoda</taxon>
        <taxon>Hexapoda</taxon>
        <taxon>Insecta</taxon>
        <taxon>Pterygota</taxon>
        <taxon>Neoptera</taxon>
        <taxon>Endopterygota</taxon>
        <taxon>Lepidoptera</taxon>
        <taxon>Glossata</taxon>
        <taxon>Ditrysia</taxon>
        <taxon>Papilionoidea</taxon>
        <taxon>Papilionidae</taxon>
        <taxon>Papilioninae</taxon>
        <taxon>Iphiclides</taxon>
    </lineage>
</organism>
<dbReference type="Gene3D" id="1.20.120.350">
    <property type="entry name" value="Voltage-gated potassium channels. Chain C"/>
    <property type="match status" value="1"/>
</dbReference>
<dbReference type="InterPro" id="IPR028801">
    <property type="entry name" value="TPC1_animal"/>
</dbReference>
<feature type="compositionally biased region" description="Polar residues" evidence="5">
    <location>
        <begin position="879"/>
        <end position="889"/>
    </location>
</feature>
<dbReference type="InterPro" id="IPR005821">
    <property type="entry name" value="Ion_trans_dom"/>
</dbReference>
<comment type="subcellular location">
    <subcellularLocation>
        <location evidence="1">Membrane</location>
        <topology evidence="1">Multi-pass membrane protein</topology>
    </subcellularLocation>
</comment>
<feature type="transmembrane region" description="Helical" evidence="6">
    <location>
        <begin position="231"/>
        <end position="250"/>
    </location>
</feature>
<feature type="transmembrane region" description="Helical" evidence="6">
    <location>
        <begin position="587"/>
        <end position="610"/>
    </location>
</feature>
<keyword evidence="3 6" id="KW-1133">Transmembrane helix</keyword>
<keyword evidence="9" id="KW-1185">Reference proteome</keyword>
<feature type="transmembrane region" description="Helical" evidence="6">
    <location>
        <begin position="262"/>
        <end position="279"/>
    </location>
</feature>
<dbReference type="PANTHER" id="PTHR46474">
    <property type="entry name" value="TWO PORE CALCIUM CHANNEL PROTEIN 1"/>
    <property type="match status" value="1"/>
</dbReference>
<evidence type="ECO:0000256" key="5">
    <source>
        <dbReference type="SAM" id="MobiDB-lite"/>
    </source>
</evidence>
<evidence type="ECO:0000256" key="3">
    <source>
        <dbReference type="ARBA" id="ARBA00022989"/>
    </source>
</evidence>
<dbReference type="Gene3D" id="1.10.287.70">
    <property type="match status" value="2"/>
</dbReference>
<name>A0ABN8IDD9_9NEOP</name>
<evidence type="ECO:0000256" key="2">
    <source>
        <dbReference type="ARBA" id="ARBA00022692"/>
    </source>
</evidence>
<keyword evidence="4 6" id="KW-0472">Membrane</keyword>
<dbReference type="Proteomes" id="UP000837857">
    <property type="component" value="Chromosome 20"/>
</dbReference>
<proteinExistence type="predicted"/>
<evidence type="ECO:0000256" key="1">
    <source>
        <dbReference type="ARBA" id="ARBA00004141"/>
    </source>
</evidence>
<keyword evidence="2 6" id="KW-0812">Transmembrane</keyword>
<dbReference type="EMBL" id="OW152832">
    <property type="protein sequence ID" value="CAH2052639.1"/>
    <property type="molecule type" value="Genomic_DNA"/>
</dbReference>
<feature type="domain" description="Ion transport" evidence="7">
    <location>
        <begin position="134"/>
        <end position="325"/>
    </location>
</feature>
<feature type="non-terminal residue" evidence="8">
    <location>
        <position position="914"/>
    </location>
</feature>
<reference evidence="8" key="1">
    <citation type="submission" date="2022-03" db="EMBL/GenBank/DDBJ databases">
        <authorList>
            <person name="Martin H S."/>
        </authorList>
    </citation>
    <scope>NUCLEOTIDE SEQUENCE</scope>
</reference>
<evidence type="ECO:0000256" key="4">
    <source>
        <dbReference type="ARBA" id="ARBA00023136"/>
    </source>
</evidence>
<evidence type="ECO:0000259" key="7">
    <source>
        <dbReference type="Pfam" id="PF00520"/>
    </source>
</evidence>
<dbReference type="InterPro" id="IPR027359">
    <property type="entry name" value="Volt_channel_dom_sf"/>
</dbReference>
<feature type="transmembrane region" description="Helical" evidence="6">
    <location>
        <begin position="622"/>
        <end position="644"/>
    </location>
</feature>
<dbReference type="Pfam" id="PF00520">
    <property type="entry name" value="Ion_trans"/>
    <property type="match status" value="2"/>
</dbReference>